<accession>A0AAV6FGS3</accession>
<evidence type="ECO:0000256" key="7">
    <source>
        <dbReference type="ARBA" id="ARBA00022989"/>
    </source>
</evidence>
<sequence length="486" mass="54098">MLQRQSLSVIETLVVYLSLCYAQQWQNIPQGQLIQRRPVHKQRESAQNPQLQTPRQERKPSRTEETPTKTLSAPSQRCQVEELDRIPCGEPDVTDAECEAINCCFDGRQCFYGLTVTLQCTRDGQFVVVVARDATQPPLSLDSISLGEASCGPVDTTSAFAIYQFPLNSCGTTMKEEDDYIVYENIMSSAYEVGIGPRGSITRDSSFELSFQCRYSSSAVKAIVIEVNALPPPPPISQDGPIRVELRLANGVCATKGCTDEDVYSSYYTEEEYPVTKVLREPVHVEVRILERTDPDIVLLLDHCWATSSPDSLNLPQWDLLFDGCPYAEDRYLTTVVPVDVSSGLPYPTHHKRFVVKMFTFVEQESLLPLQEMVFIHCSTSVCYSSNGHSCQQSCNRKRRALHTAKDSPDQVVSSGQVIIIEDWPAFFNMSQLNGPVSSRSEGVSDVSCPISYAFLGVIAMSICGLGGLVAVFLSRRKSRLQTVRV</sequence>
<dbReference type="Pfam" id="PF23344">
    <property type="entry name" value="ZP-N"/>
    <property type="match status" value="1"/>
</dbReference>
<dbReference type="PROSITE" id="PS51448">
    <property type="entry name" value="P_TREFOIL_2"/>
    <property type="match status" value="1"/>
</dbReference>
<dbReference type="EMBL" id="JADWDJ010000023">
    <property type="protein sequence ID" value="KAG5262008.1"/>
    <property type="molecule type" value="Genomic_DNA"/>
</dbReference>
<dbReference type="Gene3D" id="2.60.40.3210">
    <property type="entry name" value="Zona pellucida, ZP-N domain"/>
    <property type="match status" value="1"/>
</dbReference>
<dbReference type="InterPro" id="IPR055356">
    <property type="entry name" value="ZP-N"/>
</dbReference>
<evidence type="ECO:0000256" key="2">
    <source>
        <dbReference type="ARBA" id="ARBA00022475"/>
    </source>
</evidence>
<dbReference type="InterPro" id="IPR048290">
    <property type="entry name" value="ZP_chr"/>
</dbReference>
<keyword evidence="8 19" id="KW-0472">Membrane</keyword>
<dbReference type="Pfam" id="PF00100">
    <property type="entry name" value="Zona_pellucida"/>
    <property type="match status" value="1"/>
</dbReference>
<dbReference type="InterPro" id="IPR017977">
    <property type="entry name" value="ZP_dom_CS"/>
</dbReference>
<comment type="caution">
    <text evidence="23">The sequence shown here is derived from an EMBL/GenBank/DDBJ whole genome shotgun (WGS) entry which is preliminary data.</text>
</comment>
<dbReference type="SMART" id="SM00241">
    <property type="entry name" value="ZP"/>
    <property type="match status" value="1"/>
</dbReference>
<feature type="disulfide bond" evidence="17">
    <location>
        <begin position="78"/>
        <end position="104"/>
    </location>
</feature>
<keyword evidence="20" id="KW-0732">Signal</keyword>
<dbReference type="InterPro" id="IPR044913">
    <property type="entry name" value="P_trefoil_dom_sf"/>
</dbReference>
<feature type="region of interest" description="Disordered" evidence="18">
    <location>
        <begin position="36"/>
        <end position="75"/>
    </location>
</feature>
<evidence type="ECO:0000256" key="19">
    <source>
        <dbReference type="SAM" id="Phobius"/>
    </source>
</evidence>
<dbReference type="Proteomes" id="UP000823561">
    <property type="component" value="Chromosome 23"/>
</dbReference>
<dbReference type="InterPro" id="IPR055355">
    <property type="entry name" value="ZP-C"/>
</dbReference>
<dbReference type="GO" id="GO:0032190">
    <property type="term" value="F:acrosin binding"/>
    <property type="evidence" value="ECO:0007669"/>
    <property type="project" value="TreeGrafter"/>
</dbReference>
<evidence type="ECO:0000256" key="8">
    <source>
        <dbReference type="ARBA" id="ARBA00023136"/>
    </source>
</evidence>
<evidence type="ECO:0000256" key="14">
    <source>
        <dbReference type="ARBA" id="ARBA00040238"/>
    </source>
</evidence>
<dbReference type="GO" id="GO:0035805">
    <property type="term" value="C:egg coat"/>
    <property type="evidence" value="ECO:0007669"/>
    <property type="project" value="UniProtKB-SubCell"/>
</dbReference>
<evidence type="ECO:0000256" key="20">
    <source>
        <dbReference type="SAM" id="SignalP"/>
    </source>
</evidence>
<feature type="signal peptide" evidence="20">
    <location>
        <begin position="1"/>
        <end position="22"/>
    </location>
</feature>
<dbReference type="Pfam" id="PF00088">
    <property type="entry name" value="Trefoil"/>
    <property type="match status" value="1"/>
</dbReference>
<feature type="domain" description="P-type" evidence="22">
    <location>
        <begin position="76"/>
        <end position="114"/>
    </location>
</feature>
<comment type="function">
    <text evidence="13">Component of the zona pellucida, an extracellular matrix surrounding oocytes which mediates sperm binding, induction of the acrosome reaction and prevents post-fertilization polyspermy. The zona pellucida is composed of 3 to 4 glycoproteins, ZP1, ZP2, ZP3, and ZP4. ZP4 may act as a sperm receptor.</text>
</comment>
<dbReference type="SMART" id="SM00018">
    <property type="entry name" value="PD"/>
    <property type="match status" value="1"/>
</dbReference>
<feature type="compositionally biased region" description="Polar residues" evidence="18">
    <location>
        <begin position="45"/>
        <end position="54"/>
    </location>
</feature>
<dbReference type="InterPro" id="IPR042235">
    <property type="entry name" value="ZP-C_dom"/>
</dbReference>
<dbReference type="GO" id="GO:0007339">
    <property type="term" value="P:binding of sperm to zona pellucida"/>
    <property type="evidence" value="ECO:0007669"/>
    <property type="project" value="TreeGrafter"/>
</dbReference>
<evidence type="ECO:0000256" key="9">
    <source>
        <dbReference type="ARBA" id="ARBA00023157"/>
    </source>
</evidence>
<feature type="disulfide bond" evidence="17">
    <location>
        <begin position="88"/>
        <end position="103"/>
    </location>
</feature>
<evidence type="ECO:0000256" key="6">
    <source>
        <dbReference type="ARBA" id="ARBA00022692"/>
    </source>
</evidence>
<evidence type="ECO:0000256" key="13">
    <source>
        <dbReference type="ARBA" id="ARBA00037545"/>
    </source>
</evidence>
<evidence type="ECO:0000256" key="12">
    <source>
        <dbReference type="ARBA" id="ARBA00024183"/>
    </source>
</evidence>
<evidence type="ECO:0000256" key="5">
    <source>
        <dbReference type="ARBA" id="ARBA00022685"/>
    </source>
</evidence>
<keyword evidence="9 17" id="KW-1015">Disulfide bond</keyword>
<dbReference type="GO" id="GO:0035804">
    <property type="term" value="F:structural constituent of egg coat"/>
    <property type="evidence" value="ECO:0007669"/>
    <property type="project" value="TreeGrafter"/>
</dbReference>
<protein>
    <recommendedName>
        <fullName evidence="14">Zona pellucida sperm-binding protein 4</fullName>
    </recommendedName>
    <alternativeName>
        <fullName evidence="16">Zona pellucida glycoprotein 4</fullName>
    </alternativeName>
    <alternativeName>
        <fullName evidence="15">Zona pellucida protein B</fullName>
    </alternativeName>
</protein>
<keyword evidence="4" id="KW-0272">Extracellular matrix</keyword>
<evidence type="ECO:0000259" key="21">
    <source>
        <dbReference type="PROSITE" id="PS51034"/>
    </source>
</evidence>
<keyword evidence="24" id="KW-1185">Reference proteome</keyword>
<dbReference type="InterPro" id="IPR051148">
    <property type="entry name" value="Zona_Pellucida_Domain_gp"/>
</dbReference>
<dbReference type="InterPro" id="IPR000519">
    <property type="entry name" value="P_trefoil_dom"/>
</dbReference>
<evidence type="ECO:0000256" key="1">
    <source>
        <dbReference type="ARBA" id="ARBA00004251"/>
    </source>
</evidence>
<dbReference type="GO" id="GO:0060468">
    <property type="term" value="P:prevention of polyspermy"/>
    <property type="evidence" value="ECO:0007669"/>
    <property type="project" value="TreeGrafter"/>
</dbReference>
<dbReference type="PROSITE" id="PS00682">
    <property type="entry name" value="ZP_1"/>
    <property type="match status" value="1"/>
</dbReference>
<proteinExistence type="predicted"/>
<dbReference type="CDD" id="cd00111">
    <property type="entry name" value="Trefoil"/>
    <property type="match status" value="1"/>
</dbReference>
<dbReference type="PANTHER" id="PTHR23343">
    <property type="entry name" value="ZONA PELLUCIDA SPERM-BINDING PROTEIN"/>
    <property type="match status" value="1"/>
</dbReference>
<evidence type="ECO:0000256" key="11">
    <source>
        <dbReference type="ARBA" id="ARBA00023279"/>
    </source>
</evidence>
<evidence type="ECO:0000256" key="17">
    <source>
        <dbReference type="PROSITE-ProRule" id="PRU00779"/>
    </source>
</evidence>
<dbReference type="PROSITE" id="PS51034">
    <property type="entry name" value="ZP_2"/>
    <property type="match status" value="1"/>
</dbReference>
<dbReference type="AlphaFoldDB" id="A0AAV6FGS3"/>
<evidence type="ECO:0000256" key="18">
    <source>
        <dbReference type="SAM" id="MobiDB-lite"/>
    </source>
</evidence>
<evidence type="ECO:0000256" key="3">
    <source>
        <dbReference type="ARBA" id="ARBA00022525"/>
    </source>
</evidence>
<evidence type="ECO:0000313" key="24">
    <source>
        <dbReference type="Proteomes" id="UP000823561"/>
    </source>
</evidence>
<feature type="domain" description="ZP" evidence="21">
    <location>
        <begin position="119"/>
        <end position="398"/>
    </location>
</feature>
<evidence type="ECO:0000313" key="23">
    <source>
        <dbReference type="EMBL" id="KAG5262008.1"/>
    </source>
</evidence>
<dbReference type="PRINTS" id="PR00023">
    <property type="entry name" value="ZPELLUCIDA"/>
</dbReference>
<evidence type="ECO:0000256" key="15">
    <source>
        <dbReference type="ARBA" id="ARBA00042273"/>
    </source>
</evidence>
<evidence type="ECO:0000256" key="10">
    <source>
        <dbReference type="ARBA" id="ARBA00023180"/>
    </source>
</evidence>
<feature type="compositionally biased region" description="Basic and acidic residues" evidence="18">
    <location>
        <begin position="55"/>
        <end position="67"/>
    </location>
</feature>
<name>A0AAV6FGS3_9TELE</name>
<feature type="chain" id="PRO_5043540477" description="Zona pellucida sperm-binding protein 4" evidence="20">
    <location>
        <begin position="23"/>
        <end position="486"/>
    </location>
</feature>
<evidence type="ECO:0000259" key="22">
    <source>
        <dbReference type="PROSITE" id="PS51448"/>
    </source>
</evidence>
<keyword evidence="2" id="KW-1003">Cell membrane</keyword>
<keyword evidence="5" id="KW-0165">Cleavage on pair of basic residues</keyword>
<keyword evidence="6 19" id="KW-0812">Transmembrane</keyword>
<keyword evidence="7 19" id="KW-1133">Transmembrane helix</keyword>
<dbReference type="SUPFAM" id="SSF57492">
    <property type="entry name" value="Trefoil"/>
    <property type="match status" value="1"/>
</dbReference>
<keyword evidence="11" id="KW-0278">Fertilization</keyword>
<comment type="subcellular location">
    <subcellularLocation>
        <location evidence="1">Cell membrane</location>
        <topology evidence="1">Single-pass type I membrane protein</topology>
    </subcellularLocation>
    <subcellularLocation>
        <location evidence="12">Zona pellucida</location>
    </subcellularLocation>
</comment>
<keyword evidence="3" id="KW-0964">Secreted</keyword>
<feature type="transmembrane region" description="Helical" evidence="19">
    <location>
        <begin position="453"/>
        <end position="475"/>
    </location>
</feature>
<dbReference type="Gene3D" id="4.10.110.10">
    <property type="entry name" value="Spasmolytic Protein, domain 1"/>
    <property type="match status" value="1"/>
</dbReference>
<dbReference type="GO" id="GO:0005886">
    <property type="term" value="C:plasma membrane"/>
    <property type="evidence" value="ECO:0007669"/>
    <property type="project" value="UniProtKB-SubCell"/>
</dbReference>
<dbReference type="InterPro" id="IPR001507">
    <property type="entry name" value="ZP_dom"/>
</dbReference>
<evidence type="ECO:0000256" key="16">
    <source>
        <dbReference type="ARBA" id="ARBA00042573"/>
    </source>
</evidence>
<dbReference type="PANTHER" id="PTHR23343:SF31">
    <property type="entry name" value="ZONA PELLUCIDA SPERM-BINDING PROTEIN 4"/>
    <property type="match status" value="1"/>
</dbReference>
<comment type="caution">
    <text evidence="17">Lacks conserved residue(s) required for the propagation of feature annotation.</text>
</comment>
<organism evidence="23 24">
    <name type="scientific">Alosa alosa</name>
    <name type="common">allis shad</name>
    <dbReference type="NCBI Taxonomy" id="278164"/>
    <lineage>
        <taxon>Eukaryota</taxon>
        <taxon>Metazoa</taxon>
        <taxon>Chordata</taxon>
        <taxon>Craniata</taxon>
        <taxon>Vertebrata</taxon>
        <taxon>Euteleostomi</taxon>
        <taxon>Actinopterygii</taxon>
        <taxon>Neopterygii</taxon>
        <taxon>Teleostei</taxon>
        <taxon>Clupei</taxon>
        <taxon>Clupeiformes</taxon>
        <taxon>Clupeoidei</taxon>
        <taxon>Clupeidae</taxon>
        <taxon>Alosa</taxon>
    </lineage>
</organism>
<reference evidence="23" key="1">
    <citation type="submission" date="2020-10" db="EMBL/GenBank/DDBJ databases">
        <title>Chromosome-scale genome assembly of the Allis shad, Alosa alosa.</title>
        <authorList>
            <person name="Margot Z."/>
            <person name="Christophe K."/>
            <person name="Cabau C."/>
            <person name="Louis A."/>
            <person name="Berthelot C."/>
            <person name="Parey E."/>
            <person name="Roest Crollius H."/>
            <person name="Montfort J."/>
            <person name="Robinson-Rechavi M."/>
            <person name="Bucao C."/>
            <person name="Bouchez O."/>
            <person name="Gislard M."/>
            <person name="Lluch J."/>
            <person name="Milhes M."/>
            <person name="Lampietro C."/>
            <person name="Lopez Roques C."/>
            <person name="Donnadieu C."/>
            <person name="Braasch I."/>
            <person name="Desvignes T."/>
            <person name="Postlethwait J."/>
            <person name="Bobe J."/>
            <person name="Guiguen Y."/>
        </authorList>
    </citation>
    <scope>NUCLEOTIDE SEQUENCE</scope>
    <source>
        <strain evidence="23">M-15738</strain>
        <tissue evidence="23">Blood</tissue>
    </source>
</reference>
<dbReference type="Gene3D" id="2.60.40.4100">
    <property type="entry name" value="Zona pellucida, ZP-C domain"/>
    <property type="match status" value="1"/>
</dbReference>
<gene>
    <name evidence="23" type="ORF">AALO_G00291080</name>
</gene>
<evidence type="ECO:0000256" key="4">
    <source>
        <dbReference type="ARBA" id="ARBA00022530"/>
    </source>
</evidence>
<keyword evidence="10" id="KW-0325">Glycoprotein</keyword>